<dbReference type="Proteomes" id="UP001054945">
    <property type="component" value="Unassembled WGS sequence"/>
</dbReference>
<dbReference type="GO" id="GO:0006406">
    <property type="term" value="P:mRNA export from nucleus"/>
    <property type="evidence" value="ECO:0007669"/>
    <property type="project" value="TreeGrafter"/>
</dbReference>
<evidence type="ECO:0000256" key="2">
    <source>
        <dbReference type="ARBA" id="ARBA00008044"/>
    </source>
</evidence>
<keyword evidence="5" id="KW-1185">Reference proteome</keyword>
<comment type="similarity">
    <text evidence="2">Belongs to the THOC5 family.</text>
</comment>
<comment type="subcellular location">
    <subcellularLocation>
        <location evidence="1">Nucleus</location>
    </subcellularLocation>
</comment>
<dbReference type="GO" id="GO:0003729">
    <property type="term" value="F:mRNA binding"/>
    <property type="evidence" value="ECO:0007669"/>
    <property type="project" value="TreeGrafter"/>
</dbReference>
<accession>A0AAV4QEA7</accession>
<evidence type="ECO:0000256" key="3">
    <source>
        <dbReference type="ARBA" id="ARBA00023242"/>
    </source>
</evidence>
<comment type="caution">
    <text evidence="4">The sequence shown here is derived from an EMBL/GenBank/DDBJ whole genome shotgun (WGS) entry which is preliminary data.</text>
</comment>
<sequence>SFRQNPEVLNSSDLYKKIPPNVEKTISSICNRLVSRNQLYSQILSLEQRLNVPPNFAALYPTNSSSQFKKWRCVPWKKRFLNDANAEELQNLGIVDEDTFVYKAEFQRGSAILSVLVVISPEYPVKTPILLLNLNWNGLHTTVSNFALRELEEEVNIHFIESLSPEFKDNILLCQLHHLGVCFDVFLETEYSGDSFEGPHEFQREKVVVKFARGSSRSRPYKCVSSQGIFTYR</sequence>
<reference evidence="4 5" key="1">
    <citation type="submission" date="2021-06" db="EMBL/GenBank/DDBJ databases">
        <title>Caerostris extrusa draft genome.</title>
        <authorList>
            <person name="Kono N."/>
            <person name="Arakawa K."/>
        </authorList>
    </citation>
    <scope>NUCLEOTIDE SEQUENCE [LARGE SCALE GENOMIC DNA]</scope>
</reference>
<feature type="non-terminal residue" evidence="4">
    <location>
        <position position="1"/>
    </location>
</feature>
<proteinExistence type="inferred from homology"/>
<dbReference type="PANTHER" id="PTHR13375">
    <property type="entry name" value="FMS INTERACTING PROTEIN"/>
    <property type="match status" value="1"/>
</dbReference>
<dbReference type="AlphaFoldDB" id="A0AAV4QEA7"/>
<dbReference type="InterPro" id="IPR019163">
    <property type="entry name" value="THO_Thoc5"/>
</dbReference>
<evidence type="ECO:0000313" key="4">
    <source>
        <dbReference type="EMBL" id="GIY06431.1"/>
    </source>
</evidence>
<gene>
    <name evidence="4" type="primary">thoc5-b_0</name>
    <name evidence="4" type="ORF">CEXT_150681</name>
</gene>
<name>A0AAV4QEA7_CAEEX</name>
<evidence type="ECO:0000256" key="1">
    <source>
        <dbReference type="ARBA" id="ARBA00004123"/>
    </source>
</evidence>
<dbReference type="EMBL" id="BPLR01005957">
    <property type="protein sequence ID" value="GIY06431.1"/>
    <property type="molecule type" value="Genomic_DNA"/>
</dbReference>
<dbReference type="PANTHER" id="PTHR13375:SF3">
    <property type="entry name" value="THO COMPLEX SUBUNIT 5 HOMOLOG"/>
    <property type="match status" value="1"/>
</dbReference>
<protein>
    <submittedName>
        <fullName evidence="4">THO complex subunit 5 B</fullName>
    </submittedName>
</protein>
<organism evidence="4 5">
    <name type="scientific">Caerostris extrusa</name>
    <name type="common">Bark spider</name>
    <name type="synonym">Caerostris bankana</name>
    <dbReference type="NCBI Taxonomy" id="172846"/>
    <lineage>
        <taxon>Eukaryota</taxon>
        <taxon>Metazoa</taxon>
        <taxon>Ecdysozoa</taxon>
        <taxon>Arthropoda</taxon>
        <taxon>Chelicerata</taxon>
        <taxon>Arachnida</taxon>
        <taxon>Araneae</taxon>
        <taxon>Araneomorphae</taxon>
        <taxon>Entelegynae</taxon>
        <taxon>Araneoidea</taxon>
        <taxon>Araneidae</taxon>
        <taxon>Caerostris</taxon>
    </lineage>
</organism>
<dbReference type="GO" id="GO:0000445">
    <property type="term" value="C:THO complex part of transcription export complex"/>
    <property type="evidence" value="ECO:0007669"/>
    <property type="project" value="TreeGrafter"/>
</dbReference>
<keyword evidence="3" id="KW-0539">Nucleus</keyword>
<evidence type="ECO:0000313" key="5">
    <source>
        <dbReference type="Proteomes" id="UP001054945"/>
    </source>
</evidence>